<comment type="caution">
    <text evidence="2">The sequence shown here is derived from an EMBL/GenBank/DDBJ whole genome shotgun (WGS) entry which is preliminary data.</text>
</comment>
<accession>A0A918Y6N2</accession>
<reference evidence="2" key="2">
    <citation type="submission" date="2020-09" db="EMBL/GenBank/DDBJ databases">
        <authorList>
            <person name="Sun Q."/>
            <person name="Ohkuma M."/>
        </authorList>
    </citation>
    <scope>NUCLEOTIDE SEQUENCE</scope>
    <source>
        <strain evidence="2">JCM 4654</strain>
    </source>
</reference>
<dbReference type="Proteomes" id="UP000608955">
    <property type="component" value="Unassembled WGS sequence"/>
</dbReference>
<evidence type="ECO:0000313" key="2">
    <source>
        <dbReference type="EMBL" id="GHD92675.1"/>
    </source>
</evidence>
<dbReference type="AlphaFoldDB" id="A0A918Y6N2"/>
<sequence>MAVTVAAAAIAAASLRLRFIPWDPLCSVAGTLIARAADIYPVMTMGYVQKKPCHPVSGCKSSYRQAQGGSPMHTAATDGDGQASPLQ</sequence>
<gene>
    <name evidence="2" type="ORF">GCM10010508_46440</name>
</gene>
<organism evidence="2 3">
    <name type="scientific">Streptomyces naganishii JCM 4654</name>
    <dbReference type="NCBI Taxonomy" id="1306179"/>
    <lineage>
        <taxon>Bacteria</taxon>
        <taxon>Bacillati</taxon>
        <taxon>Actinomycetota</taxon>
        <taxon>Actinomycetes</taxon>
        <taxon>Kitasatosporales</taxon>
        <taxon>Streptomycetaceae</taxon>
        <taxon>Streptomyces</taxon>
    </lineage>
</organism>
<dbReference type="EMBL" id="BMVF01000013">
    <property type="protein sequence ID" value="GHD92675.1"/>
    <property type="molecule type" value="Genomic_DNA"/>
</dbReference>
<evidence type="ECO:0000256" key="1">
    <source>
        <dbReference type="SAM" id="MobiDB-lite"/>
    </source>
</evidence>
<proteinExistence type="predicted"/>
<keyword evidence="3" id="KW-1185">Reference proteome</keyword>
<feature type="region of interest" description="Disordered" evidence="1">
    <location>
        <begin position="60"/>
        <end position="87"/>
    </location>
</feature>
<evidence type="ECO:0000313" key="3">
    <source>
        <dbReference type="Proteomes" id="UP000608955"/>
    </source>
</evidence>
<name>A0A918Y6N2_9ACTN</name>
<reference evidence="2" key="1">
    <citation type="journal article" date="2014" name="Int. J. Syst. Evol. Microbiol.">
        <title>Complete genome sequence of Corynebacterium casei LMG S-19264T (=DSM 44701T), isolated from a smear-ripened cheese.</title>
        <authorList>
            <consortium name="US DOE Joint Genome Institute (JGI-PGF)"/>
            <person name="Walter F."/>
            <person name="Albersmeier A."/>
            <person name="Kalinowski J."/>
            <person name="Ruckert C."/>
        </authorList>
    </citation>
    <scope>NUCLEOTIDE SEQUENCE</scope>
    <source>
        <strain evidence="2">JCM 4654</strain>
    </source>
</reference>
<protein>
    <submittedName>
        <fullName evidence="2">Uncharacterized protein</fullName>
    </submittedName>
</protein>